<protein>
    <submittedName>
        <fullName evidence="6">ATPase P-type (Transporting) HAD superfamily subfamily IC</fullName>
    </submittedName>
</protein>
<name>H0E204_9ACTN</name>
<dbReference type="Pfam" id="PF00702">
    <property type="entry name" value="Hydrolase"/>
    <property type="match status" value="1"/>
</dbReference>
<evidence type="ECO:0000256" key="2">
    <source>
        <dbReference type="ARBA" id="ARBA00022692"/>
    </source>
</evidence>
<keyword evidence="4 5" id="KW-0472">Membrane</keyword>
<dbReference type="InterPro" id="IPR023298">
    <property type="entry name" value="ATPase_P-typ_TM_dom_sf"/>
</dbReference>
<dbReference type="SUPFAM" id="SSF56784">
    <property type="entry name" value="HAD-like"/>
    <property type="match status" value="1"/>
</dbReference>
<organism evidence="6 7">
    <name type="scientific">Patulibacter medicamentivorans</name>
    <dbReference type="NCBI Taxonomy" id="1097667"/>
    <lineage>
        <taxon>Bacteria</taxon>
        <taxon>Bacillati</taxon>
        <taxon>Actinomycetota</taxon>
        <taxon>Thermoleophilia</taxon>
        <taxon>Solirubrobacterales</taxon>
        <taxon>Patulibacteraceae</taxon>
        <taxon>Patulibacter</taxon>
    </lineage>
</organism>
<reference evidence="6 7" key="1">
    <citation type="journal article" date="2013" name="Biodegradation">
        <title>Quantitative proteomic analysis of ibuprofen-degrading Patulibacter sp. strain I11.</title>
        <authorList>
            <person name="Almeida B."/>
            <person name="Kjeldal H."/>
            <person name="Lolas I."/>
            <person name="Knudsen A.D."/>
            <person name="Carvalho G."/>
            <person name="Nielsen K.L."/>
            <person name="Barreto Crespo M.T."/>
            <person name="Stensballe A."/>
            <person name="Nielsen J.L."/>
        </authorList>
    </citation>
    <scope>NUCLEOTIDE SEQUENCE [LARGE SCALE GENOMIC DNA]</scope>
    <source>
        <strain evidence="6 7">I11</strain>
    </source>
</reference>
<evidence type="ECO:0000256" key="5">
    <source>
        <dbReference type="SAM" id="Phobius"/>
    </source>
</evidence>
<dbReference type="PRINTS" id="PR00120">
    <property type="entry name" value="HATPASE"/>
</dbReference>
<dbReference type="Gene3D" id="1.20.1110.10">
    <property type="entry name" value="Calcium-transporting ATPase, transmembrane domain"/>
    <property type="match status" value="1"/>
</dbReference>
<comment type="caution">
    <text evidence="6">The sequence shown here is derived from an EMBL/GenBank/DDBJ whole genome shotgun (WGS) entry which is preliminary data.</text>
</comment>
<evidence type="ECO:0000313" key="6">
    <source>
        <dbReference type="EMBL" id="EHN12285.1"/>
    </source>
</evidence>
<accession>H0E204</accession>
<dbReference type="EMBL" id="AGUD01000036">
    <property type="protein sequence ID" value="EHN12285.1"/>
    <property type="molecule type" value="Genomic_DNA"/>
</dbReference>
<evidence type="ECO:0000256" key="3">
    <source>
        <dbReference type="ARBA" id="ARBA00022989"/>
    </source>
</evidence>
<feature type="transmembrane region" description="Helical" evidence="5">
    <location>
        <begin position="255"/>
        <end position="274"/>
    </location>
</feature>
<dbReference type="GO" id="GO:0016887">
    <property type="term" value="F:ATP hydrolysis activity"/>
    <property type="evidence" value="ECO:0007669"/>
    <property type="project" value="InterPro"/>
</dbReference>
<dbReference type="NCBIfam" id="TIGR01494">
    <property type="entry name" value="ATPase_P-type"/>
    <property type="match status" value="1"/>
</dbReference>
<proteinExistence type="predicted"/>
<dbReference type="InterPro" id="IPR001757">
    <property type="entry name" value="P_typ_ATPase"/>
</dbReference>
<sequence length="353" mass="36670">MLAERLRNDAGRTVEFFTAEDVALKVLSGDNPATVGAIARDAGIAAASGALDGGALPAADGELLDATRAAPAIGRISPEDKARVVQVLADAGEYVGMLGDGVNDVPALKNARLAIAQGSGTEMARSVSDLVLVSGEFSEVPRMVHEGRQILRNIQRVARLFVTKALFTAFLLVTIALPSGVFPLLPRQFTLTSTLTIGIPAFFLALAPSTGPWRPEGFLRAIARFSIPAGIATGSGILVAYLLMRHAFDGSLTEARTVTAATVVTAGLMIVMALEDEPGRRRYAIAGLCALMAAGFVLVSALPAGRRFFDLATPTGQMVAAWAVGALVALALLAVALRVVARIERRGAGETAA</sequence>
<feature type="transmembrane region" description="Helical" evidence="5">
    <location>
        <begin position="283"/>
        <end position="304"/>
    </location>
</feature>
<dbReference type="GO" id="GO:0016020">
    <property type="term" value="C:membrane"/>
    <property type="evidence" value="ECO:0007669"/>
    <property type="project" value="UniProtKB-SubCell"/>
</dbReference>
<dbReference type="Gene3D" id="3.40.50.1000">
    <property type="entry name" value="HAD superfamily/HAD-like"/>
    <property type="match status" value="1"/>
</dbReference>
<feature type="transmembrane region" description="Helical" evidence="5">
    <location>
        <begin position="319"/>
        <end position="341"/>
    </location>
</feature>
<dbReference type="InterPro" id="IPR036412">
    <property type="entry name" value="HAD-like_sf"/>
</dbReference>
<feature type="transmembrane region" description="Helical" evidence="5">
    <location>
        <begin position="157"/>
        <end position="177"/>
    </location>
</feature>
<dbReference type="AlphaFoldDB" id="H0E204"/>
<comment type="subcellular location">
    <subcellularLocation>
        <location evidence="1">Membrane</location>
    </subcellularLocation>
</comment>
<feature type="transmembrane region" description="Helical" evidence="5">
    <location>
        <begin position="221"/>
        <end position="243"/>
    </location>
</feature>
<dbReference type="GO" id="GO:0005524">
    <property type="term" value="F:ATP binding"/>
    <property type="evidence" value="ECO:0007669"/>
    <property type="project" value="InterPro"/>
</dbReference>
<dbReference type="SUPFAM" id="SSF81665">
    <property type="entry name" value="Calcium ATPase, transmembrane domain M"/>
    <property type="match status" value="1"/>
</dbReference>
<dbReference type="PATRIC" id="fig|1097667.3.peg.813"/>
<dbReference type="PRINTS" id="PR00119">
    <property type="entry name" value="CATATPASE"/>
</dbReference>
<gene>
    <name evidence="6" type="ORF">PAI11_08160</name>
</gene>
<evidence type="ECO:0000256" key="1">
    <source>
        <dbReference type="ARBA" id="ARBA00004370"/>
    </source>
</evidence>
<evidence type="ECO:0000256" key="4">
    <source>
        <dbReference type="ARBA" id="ARBA00023136"/>
    </source>
</evidence>
<dbReference type="PANTHER" id="PTHR42861">
    <property type="entry name" value="CALCIUM-TRANSPORTING ATPASE"/>
    <property type="match status" value="1"/>
</dbReference>
<dbReference type="Proteomes" id="UP000005143">
    <property type="component" value="Unassembled WGS sequence"/>
</dbReference>
<dbReference type="InterPro" id="IPR023214">
    <property type="entry name" value="HAD_sf"/>
</dbReference>
<evidence type="ECO:0000313" key="7">
    <source>
        <dbReference type="Proteomes" id="UP000005143"/>
    </source>
</evidence>
<keyword evidence="2 5" id="KW-0812">Transmembrane</keyword>
<keyword evidence="3 5" id="KW-1133">Transmembrane helix</keyword>
<keyword evidence="7" id="KW-1185">Reference proteome</keyword>
<feature type="transmembrane region" description="Helical" evidence="5">
    <location>
        <begin position="189"/>
        <end position="209"/>
    </location>
</feature>